<dbReference type="InterPro" id="IPR046498">
    <property type="entry name" value="Rv1476-like"/>
</dbReference>
<organism evidence="1">
    <name type="scientific">Nocardia globerula</name>
    <dbReference type="NCBI Taxonomy" id="1818"/>
    <lineage>
        <taxon>Bacteria</taxon>
        <taxon>Bacillati</taxon>
        <taxon>Actinomycetota</taxon>
        <taxon>Actinomycetes</taxon>
        <taxon>Mycobacteriales</taxon>
        <taxon>Nocardiaceae</taxon>
        <taxon>Nocardia</taxon>
    </lineage>
</organism>
<dbReference type="Pfam" id="PF20381">
    <property type="entry name" value="Rv1476"/>
    <property type="match status" value="1"/>
</dbReference>
<proteinExistence type="predicted"/>
<reference evidence="1" key="1">
    <citation type="submission" date="2019-07" db="EMBL/GenBank/DDBJ databases">
        <title>Genomic Encyclopedia of Type Strains, Phase IV (KMG-IV): sequencing the most valuable type-strain genomes for metagenomic binning, comparative biology and taxonomic classification.</title>
        <authorList>
            <person name="Goeker M."/>
        </authorList>
    </citation>
    <scope>NUCLEOTIDE SEQUENCE</scope>
    <source>
        <strain evidence="1">DSM 44596</strain>
    </source>
</reference>
<dbReference type="AlphaFoldDB" id="A0A652YMK1"/>
<evidence type="ECO:0000313" key="1">
    <source>
        <dbReference type="EMBL" id="TYQ03102.1"/>
    </source>
</evidence>
<dbReference type="EMBL" id="VNIQ01000005">
    <property type="protein sequence ID" value="TYQ03102.1"/>
    <property type="molecule type" value="Genomic_DNA"/>
</dbReference>
<gene>
    <name evidence="1" type="ORF">FNL38_105252</name>
</gene>
<accession>A0A652YMK1</accession>
<name>A0A652YMK1_NOCGL</name>
<comment type="caution">
    <text evidence="1">The sequence shown here is derived from an EMBL/GenBank/DDBJ whole genome shotgun (WGS) entry which is preliminary data.</text>
</comment>
<sequence>MSAPTHLVFTPLHASGPLHAALPLHAAVPSDVDVDDVVADVAQNGVSAPAADVPALVNVVADARERGIDLSVIVLDANPSRDTDLRDLATTVGESEGGTVLVMSPDWMGSSSDSISRVQLETAQDRSFGDSSAAIADRFSHEIVQPGPPWALYTVLLVAIVAIAAAITFAVKWRRSPEPAVAEQVTEPSELAVGHAGSA</sequence>
<protein>
    <submittedName>
        <fullName evidence="1">Uncharacterized protein</fullName>
    </submittedName>
</protein>